<dbReference type="OrthoDB" id="5122891at2759"/>
<dbReference type="Proteomes" id="UP000807353">
    <property type="component" value="Unassembled WGS sequence"/>
</dbReference>
<keyword evidence="3" id="KW-1185">Reference proteome</keyword>
<accession>A0A9P5YIQ4</accession>
<evidence type="ECO:0000313" key="3">
    <source>
        <dbReference type="Proteomes" id="UP000807353"/>
    </source>
</evidence>
<dbReference type="PANTHER" id="PTHR10622">
    <property type="entry name" value="HET DOMAIN-CONTAINING PROTEIN"/>
    <property type="match status" value="1"/>
</dbReference>
<evidence type="ECO:0000313" key="2">
    <source>
        <dbReference type="EMBL" id="KAF9469406.1"/>
    </source>
</evidence>
<sequence length="291" mass="33454">MPQYLIDLQSPSFTLKSRSEIGYTLPDKLYEDAALLTRSYDISNRVHDQLSYAVLSHRWGVGEPDFRTISEMGGVTAAVSDPRYADLPGFKKLQNFCLKVQSLGFNYAWTDTCCIDKRSSAELQEALNSMYQWYDYASFCIAYLGQAETLEELAQDEWFTRGWTLQELLAPTFLVFYKKDWEPLDPENVGRGRGNSDKLSYKVAPIIEAATGISSEFLRGFYPGDYSVKLIIEIMSWAAHRTTERPEDIAYCLLGIFNVTMPILYGEGEIAFFRLQKELIKRTPDWTVFFW</sequence>
<proteinExistence type="predicted"/>
<protein>
    <submittedName>
        <fullName evidence="2">Heterokaryon incompatibility protein-domain-containing protein</fullName>
    </submittedName>
</protein>
<evidence type="ECO:0000259" key="1">
    <source>
        <dbReference type="Pfam" id="PF06985"/>
    </source>
</evidence>
<name>A0A9P5YIQ4_9AGAR</name>
<dbReference type="InterPro" id="IPR010730">
    <property type="entry name" value="HET"/>
</dbReference>
<dbReference type="Pfam" id="PF06985">
    <property type="entry name" value="HET"/>
    <property type="match status" value="1"/>
</dbReference>
<dbReference type="AlphaFoldDB" id="A0A9P5YIQ4"/>
<reference evidence="2" key="1">
    <citation type="submission" date="2020-11" db="EMBL/GenBank/DDBJ databases">
        <authorList>
            <consortium name="DOE Joint Genome Institute"/>
            <person name="Ahrendt S."/>
            <person name="Riley R."/>
            <person name="Andreopoulos W."/>
            <person name="Labutti K."/>
            <person name="Pangilinan J."/>
            <person name="Ruiz-Duenas F.J."/>
            <person name="Barrasa J.M."/>
            <person name="Sanchez-Garcia M."/>
            <person name="Camarero S."/>
            <person name="Miyauchi S."/>
            <person name="Serrano A."/>
            <person name="Linde D."/>
            <person name="Babiker R."/>
            <person name="Drula E."/>
            <person name="Ayuso-Fernandez I."/>
            <person name="Pacheco R."/>
            <person name="Padilla G."/>
            <person name="Ferreira P."/>
            <person name="Barriuso J."/>
            <person name="Kellner H."/>
            <person name="Castanera R."/>
            <person name="Alfaro M."/>
            <person name="Ramirez L."/>
            <person name="Pisabarro A.G."/>
            <person name="Kuo A."/>
            <person name="Tritt A."/>
            <person name="Lipzen A."/>
            <person name="He G."/>
            <person name="Yan M."/>
            <person name="Ng V."/>
            <person name="Cullen D."/>
            <person name="Martin F."/>
            <person name="Rosso M.-N."/>
            <person name="Henrissat B."/>
            <person name="Hibbett D."/>
            <person name="Martinez A.T."/>
            <person name="Grigoriev I.V."/>
        </authorList>
    </citation>
    <scope>NUCLEOTIDE SEQUENCE</scope>
    <source>
        <strain evidence="2">CBS 247.69</strain>
    </source>
</reference>
<comment type="caution">
    <text evidence="2">The sequence shown here is derived from an EMBL/GenBank/DDBJ whole genome shotgun (WGS) entry which is preliminary data.</text>
</comment>
<dbReference type="EMBL" id="MU150230">
    <property type="protein sequence ID" value="KAF9469406.1"/>
    <property type="molecule type" value="Genomic_DNA"/>
</dbReference>
<gene>
    <name evidence="2" type="ORF">BDZ94DRAFT_1152356</name>
</gene>
<organism evidence="2 3">
    <name type="scientific">Collybia nuda</name>
    <dbReference type="NCBI Taxonomy" id="64659"/>
    <lineage>
        <taxon>Eukaryota</taxon>
        <taxon>Fungi</taxon>
        <taxon>Dikarya</taxon>
        <taxon>Basidiomycota</taxon>
        <taxon>Agaricomycotina</taxon>
        <taxon>Agaricomycetes</taxon>
        <taxon>Agaricomycetidae</taxon>
        <taxon>Agaricales</taxon>
        <taxon>Tricholomatineae</taxon>
        <taxon>Clitocybaceae</taxon>
        <taxon>Collybia</taxon>
    </lineage>
</organism>
<dbReference type="PANTHER" id="PTHR10622:SF10">
    <property type="entry name" value="HET DOMAIN-CONTAINING PROTEIN"/>
    <property type="match status" value="1"/>
</dbReference>
<feature type="non-terminal residue" evidence="2">
    <location>
        <position position="291"/>
    </location>
</feature>
<feature type="domain" description="Heterokaryon incompatibility" evidence="1">
    <location>
        <begin position="52"/>
        <end position="149"/>
    </location>
</feature>